<dbReference type="Pfam" id="PF19979">
    <property type="entry name" value="DUF6415"/>
    <property type="match status" value="1"/>
</dbReference>
<reference evidence="2" key="1">
    <citation type="journal article" date="2019" name="Int. J. Syst. Evol. Microbiol.">
        <title>The Global Catalogue of Microorganisms (GCM) 10K type strain sequencing project: providing services to taxonomists for standard genome sequencing and annotation.</title>
        <authorList>
            <consortium name="The Broad Institute Genomics Platform"/>
            <consortium name="The Broad Institute Genome Sequencing Center for Infectious Disease"/>
            <person name="Wu L."/>
            <person name="Ma J."/>
        </authorList>
    </citation>
    <scope>NUCLEOTIDE SEQUENCE [LARGE SCALE GENOMIC DNA]</scope>
    <source>
        <strain evidence="2">JCM 4866</strain>
    </source>
</reference>
<dbReference type="Proteomes" id="UP000617743">
    <property type="component" value="Unassembled WGS sequence"/>
</dbReference>
<comment type="caution">
    <text evidence="1">The sequence shown here is derived from an EMBL/GenBank/DDBJ whole genome shotgun (WGS) entry which is preliminary data.</text>
</comment>
<protein>
    <submittedName>
        <fullName evidence="1">Uncharacterized protein</fullName>
    </submittedName>
</protein>
<organism evidence="1 2">
    <name type="scientific">Streptomyces lomondensis</name>
    <dbReference type="NCBI Taxonomy" id="68229"/>
    <lineage>
        <taxon>Bacteria</taxon>
        <taxon>Bacillati</taxon>
        <taxon>Actinomycetota</taxon>
        <taxon>Actinomycetes</taxon>
        <taxon>Kitasatosporales</taxon>
        <taxon>Streptomycetaceae</taxon>
        <taxon>Streptomyces</taxon>
    </lineage>
</organism>
<sequence>MNATHSETEVTIPGVTAMRAQASWFLDQRTLPRYQATQLMAHDLRGYLEHLIPQIERLAAERSKDDVPTNVALAGITEAQRRMGEPEAEGLVGEVERVRLLARSVLSLCDHHDALTGITVCLLCDHVIGDEAWVPFQRARPSGDGLESGRVHQRCAPTVRRSGG</sequence>
<dbReference type="InterPro" id="IPR046300">
    <property type="entry name" value="DUF6415"/>
</dbReference>
<gene>
    <name evidence="1" type="ORF">GCM10010383_06330</name>
</gene>
<dbReference type="EMBL" id="BMWC01000001">
    <property type="protein sequence ID" value="GGW81160.1"/>
    <property type="molecule type" value="Genomic_DNA"/>
</dbReference>
<evidence type="ECO:0000313" key="1">
    <source>
        <dbReference type="EMBL" id="GGW81160.1"/>
    </source>
</evidence>
<dbReference type="RefSeq" id="WP_190048526.1">
    <property type="nucleotide sequence ID" value="NZ_BMWC01000001.1"/>
</dbReference>
<name>A0ABQ2WV94_9ACTN</name>
<accession>A0ABQ2WV94</accession>
<evidence type="ECO:0000313" key="2">
    <source>
        <dbReference type="Proteomes" id="UP000617743"/>
    </source>
</evidence>
<proteinExistence type="predicted"/>
<keyword evidence="2" id="KW-1185">Reference proteome</keyword>